<keyword evidence="14 16" id="KW-0472">Membrane</keyword>
<evidence type="ECO:0000256" key="1">
    <source>
        <dbReference type="ARBA" id="ARBA00022448"/>
    </source>
</evidence>
<evidence type="ECO:0000256" key="8">
    <source>
        <dbReference type="ARBA" id="ARBA00022967"/>
    </source>
</evidence>
<keyword evidence="13 16" id="KW-0830">Ubiquinone</keyword>
<feature type="modified residue" description="FMN phosphoryl threonine" evidence="16">
    <location>
        <position position="210"/>
    </location>
</feature>
<keyword evidence="6 16" id="KW-0288">FMN</keyword>
<keyword evidence="5 16" id="KW-0285">Flavoprotein</keyword>
<evidence type="ECO:0000256" key="7">
    <source>
        <dbReference type="ARBA" id="ARBA00022692"/>
    </source>
</evidence>
<evidence type="ECO:0000256" key="3">
    <source>
        <dbReference type="ARBA" id="ARBA00022519"/>
    </source>
</evidence>
<dbReference type="Pfam" id="PF04205">
    <property type="entry name" value="FMN_bind"/>
    <property type="match status" value="1"/>
</dbReference>
<comment type="caution">
    <text evidence="16">Lacks conserved residue(s) required for the propagation of feature annotation.</text>
</comment>
<dbReference type="GO" id="GO:0010181">
    <property type="term" value="F:FMN binding"/>
    <property type="evidence" value="ECO:0007669"/>
    <property type="project" value="UniProtKB-UniRule"/>
</dbReference>
<evidence type="ECO:0000256" key="10">
    <source>
        <dbReference type="ARBA" id="ARBA00023027"/>
    </source>
</evidence>
<evidence type="ECO:0000256" key="13">
    <source>
        <dbReference type="ARBA" id="ARBA00023075"/>
    </source>
</evidence>
<keyword evidence="2 16" id="KW-1003">Cell membrane</keyword>
<dbReference type="Proteomes" id="UP000886124">
    <property type="component" value="Unassembled WGS sequence"/>
</dbReference>
<keyword evidence="7 16" id="KW-0812">Transmembrane</keyword>
<keyword evidence="10 16" id="KW-0520">NAD</keyword>
<name>A0A7V5PM16_CALAY</name>
<dbReference type="EC" id="7.2.1.1" evidence="16 17"/>
<evidence type="ECO:0000256" key="11">
    <source>
        <dbReference type="ARBA" id="ARBA00023053"/>
    </source>
</evidence>
<keyword evidence="11 16" id="KW-0915">Sodium</keyword>
<comment type="catalytic activity">
    <reaction evidence="16 17">
        <text>a ubiquinone + n Na(+)(in) + NADH + H(+) = a ubiquinol + n Na(+)(out) + NAD(+)</text>
        <dbReference type="Rhea" id="RHEA:47748"/>
        <dbReference type="Rhea" id="RHEA-COMP:9565"/>
        <dbReference type="Rhea" id="RHEA-COMP:9566"/>
        <dbReference type="ChEBI" id="CHEBI:15378"/>
        <dbReference type="ChEBI" id="CHEBI:16389"/>
        <dbReference type="ChEBI" id="CHEBI:17976"/>
        <dbReference type="ChEBI" id="CHEBI:29101"/>
        <dbReference type="ChEBI" id="CHEBI:57540"/>
        <dbReference type="ChEBI" id="CHEBI:57945"/>
        <dbReference type="EC" id="7.2.1.1"/>
    </reaction>
</comment>
<dbReference type="NCBIfam" id="TIGR01938">
    <property type="entry name" value="nqrC"/>
    <property type="match status" value="1"/>
</dbReference>
<comment type="caution">
    <text evidence="19">The sequence shown here is derived from an EMBL/GenBank/DDBJ whole genome shotgun (WGS) entry which is preliminary data.</text>
</comment>
<keyword evidence="12 16" id="KW-0406">Ion transport</keyword>
<keyword evidence="4 16" id="KW-0597">Phosphoprotein</keyword>
<keyword evidence="9 16" id="KW-1133">Transmembrane helix</keyword>
<comment type="function">
    <text evidence="16">NQR complex catalyzes the reduction of ubiquinone-1 to ubiquinol by two successive reactions, coupled with the transport of Na(+) ions from the cytoplasm to the periplasm. NqrA to NqrE are probably involved in the second step, the conversion of ubisemiquinone to ubiquinol.</text>
</comment>
<dbReference type="GO" id="GO:0016655">
    <property type="term" value="F:oxidoreductase activity, acting on NAD(P)H, quinone or similar compound as acceptor"/>
    <property type="evidence" value="ECO:0007669"/>
    <property type="project" value="UniProtKB-UniRule"/>
</dbReference>
<dbReference type="AlphaFoldDB" id="A0A7V5PM16"/>
<dbReference type="HAMAP" id="MF_00427">
    <property type="entry name" value="NqrC"/>
    <property type="match status" value="1"/>
</dbReference>
<sequence>MHSNAYTFRFAAIVTIVCSVLLASAATLLKPRQEENQKLDARKNILVAIGIQPEEGKSFSRKQINQLYRQHIREFVVNKDGEIVKGKLPDELDPKKDTDLYPLYEAVKNDSMFAYVIPISGKGLWSTIYGYLALKLDCDEILGITFYRHGETPGLGGEISKKWFTDNFKGKHIRDKNGKLVSIRVIKGKVKEKCTPEEADHCVDGISGATLTGRGVTKFFKKELEKYEPFFSKVRSKEGSV</sequence>
<feature type="domain" description="FMN-binding" evidence="18">
    <location>
        <begin position="123"/>
        <end position="227"/>
    </location>
</feature>
<protein>
    <recommendedName>
        <fullName evidence="16 17">Na(+)-translocating NADH-quinone reductase subunit C</fullName>
        <shortName evidence="16 17">Na(+)-NQR subunit C</shortName>
        <shortName evidence="16 17">Na(+)-translocating NQR subunit C</shortName>
        <ecNumber evidence="16 17">7.2.1.1</ecNumber>
    </recommendedName>
    <alternativeName>
        <fullName evidence="16 17">NQR complex subunit C</fullName>
    </alternativeName>
    <alternativeName>
        <fullName evidence="16 17">NQR-1 subunit C</fullName>
    </alternativeName>
</protein>
<comment type="subunit">
    <text evidence="16 17">Composed of six subunits; NqrA, NqrB, NqrC, NqrD, NqrE and NqrF.</text>
</comment>
<dbReference type="PANTHER" id="PTHR37838">
    <property type="entry name" value="NA(+)-TRANSLOCATING NADH-QUINONE REDUCTASE SUBUNIT C"/>
    <property type="match status" value="1"/>
</dbReference>
<keyword evidence="15 16" id="KW-0739">Sodium transport</keyword>
<dbReference type="PIRSF" id="PIRSF009437">
    <property type="entry name" value="NQR-1_subunit_C"/>
    <property type="match status" value="1"/>
</dbReference>
<reference evidence="19" key="1">
    <citation type="journal article" date="2020" name="mSystems">
        <title>Genome- and Community-Level Interaction Insights into Carbon Utilization and Element Cycling Functions of Hydrothermarchaeota in Hydrothermal Sediment.</title>
        <authorList>
            <person name="Zhou Z."/>
            <person name="Liu Y."/>
            <person name="Xu W."/>
            <person name="Pan J."/>
            <person name="Luo Z.H."/>
            <person name="Li M."/>
        </authorList>
    </citation>
    <scope>NUCLEOTIDE SEQUENCE [LARGE SCALE GENOMIC DNA]</scope>
    <source>
        <strain evidence="19">HyVt-527</strain>
    </source>
</reference>
<dbReference type="InterPro" id="IPR010204">
    <property type="entry name" value="NqrC"/>
</dbReference>
<evidence type="ECO:0000256" key="5">
    <source>
        <dbReference type="ARBA" id="ARBA00022630"/>
    </source>
</evidence>
<evidence type="ECO:0000256" key="2">
    <source>
        <dbReference type="ARBA" id="ARBA00022475"/>
    </source>
</evidence>
<keyword evidence="1 16" id="KW-0813">Transport</keyword>
<dbReference type="GO" id="GO:0005886">
    <property type="term" value="C:plasma membrane"/>
    <property type="evidence" value="ECO:0007669"/>
    <property type="project" value="UniProtKB-SubCell"/>
</dbReference>
<proteinExistence type="inferred from homology"/>
<evidence type="ECO:0000256" key="17">
    <source>
        <dbReference type="PIRNR" id="PIRNR009437"/>
    </source>
</evidence>
<comment type="similarity">
    <text evidence="16 17">Belongs to the NqrC family.</text>
</comment>
<dbReference type="PANTHER" id="PTHR37838:SF1">
    <property type="entry name" value="NA(+)-TRANSLOCATING NADH-QUINONE REDUCTASE SUBUNIT C"/>
    <property type="match status" value="1"/>
</dbReference>
<evidence type="ECO:0000256" key="15">
    <source>
        <dbReference type="ARBA" id="ARBA00023201"/>
    </source>
</evidence>
<evidence type="ECO:0000313" key="19">
    <source>
        <dbReference type="EMBL" id="HHJ51586.1"/>
    </source>
</evidence>
<organism evidence="19">
    <name type="scientific">Caldithrix abyssi</name>
    <dbReference type="NCBI Taxonomy" id="187145"/>
    <lineage>
        <taxon>Bacteria</taxon>
        <taxon>Pseudomonadati</taxon>
        <taxon>Calditrichota</taxon>
        <taxon>Calditrichia</taxon>
        <taxon>Calditrichales</taxon>
        <taxon>Calditrichaceae</taxon>
        <taxon>Caldithrix</taxon>
    </lineage>
</organism>
<dbReference type="EMBL" id="DROD01000011">
    <property type="protein sequence ID" value="HHJ51586.1"/>
    <property type="molecule type" value="Genomic_DNA"/>
</dbReference>
<evidence type="ECO:0000256" key="4">
    <source>
        <dbReference type="ARBA" id="ARBA00022553"/>
    </source>
</evidence>
<evidence type="ECO:0000256" key="14">
    <source>
        <dbReference type="ARBA" id="ARBA00023136"/>
    </source>
</evidence>
<evidence type="ECO:0000259" key="18">
    <source>
        <dbReference type="SMART" id="SM00900"/>
    </source>
</evidence>
<dbReference type="GO" id="GO:0006814">
    <property type="term" value="P:sodium ion transport"/>
    <property type="evidence" value="ECO:0007669"/>
    <property type="project" value="UniProtKB-UniRule"/>
</dbReference>
<evidence type="ECO:0000256" key="6">
    <source>
        <dbReference type="ARBA" id="ARBA00022643"/>
    </source>
</evidence>
<accession>A0A7V5PM16</accession>
<evidence type="ECO:0000256" key="12">
    <source>
        <dbReference type="ARBA" id="ARBA00023065"/>
    </source>
</evidence>
<evidence type="ECO:0000256" key="9">
    <source>
        <dbReference type="ARBA" id="ARBA00022989"/>
    </source>
</evidence>
<keyword evidence="3" id="KW-0997">Cell inner membrane</keyword>
<dbReference type="SMART" id="SM00900">
    <property type="entry name" value="FMN_bind"/>
    <property type="match status" value="1"/>
</dbReference>
<keyword evidence="8 16" id="KW-1278">Translocase</keyword>
<evidence type="ECO:0000256" key="16">
    <source>
        <dbReference type="HAMAP-Rule" id="MF_00427"/>
    </source>
</evidence>
<gene>
    <name evidence="16 19" type="primary">nqrC</name>
    <name evidence="19" type="ORF">ENJ89_00200</name>
</gene>
<dbReference type="InterPro" id="IPR007329">
    <property type="entry name" value="FMN-bd"/>
</dbReference>
<comment type="subcellular location">
    <subcellularLocation>
        <location evidence="16">Cell membrane</location>
        <topology evidence="16">Single-pass membrane protein</topology>
    </subcellularLocation>
</comment>
<comment type="cofactor">
    <cofactor evidence="16 17">
        <name>FMN</name>
        <dbReference type="ChEBI" id="CHEBI:58210"/>
    </cofactor>
</comment>